<dbReference type="Pfam" id="PF00646">
    <property type="entry name" value="F-box"/>
    <property type="match status" value="1"/>
</dbReference>
<dbReference type="Pfam" id="PF23622">
    <property type="entry name" value="LRR_At1g61320_AtMIF1"/>
    <property type="match status" value="1"/>
</dbReference>
<dbReference type="Gene3D" id="1.20.1280.50">
    <property type="match status" value="1"/>
</dbReference>
<name>A0A843URR8_COLES</name>
<dbReference type="AlphaFoldDB" id="A0A843URR8"/>
<dbReference type="PROSITE" id="PS50181">
    <property type="entry name" value="FBOX"/>
    <property type="match status" value="1"/>
</dbReference>
<accession>A0A843URR8</accession>
<protein>
    <recommendedName>
        <fullName evidence="1">F-box domain-containing protein</fullName>
    </recommendedName>
</protein>
<evidence type="ECO:0000259" key="1">
    <source>
        <dbReference type="PROSITE" id="PS50181"/>
    </source>
</evidence>
<comment type="caution">
    <text evidence="2">The sequence shown here is derived from an EMBL/GenBank/DDBJ whole genome shotgun (WGS) entry which is preliminary data.</text>
</comment>
<organism evidence="2 3">
    <name type="scientific">Colocasia esculenta</name>
    <name type="common">Wild taro</name>
    <name type="synonym">Arum esculentum</name>
    <dbReference type="NCBI Taxonomy" id="4460"/>
    <lineage>
        <taxon>Eukaryota</taxon>
        <taxon>Viridiplantae</taxon>
        <taxon>Streptophyta</taxon>
        <taxon>Embryophyta</taxon>
        <taxon>Tracheophyta</taxon>
        <taxon>Spermatophyta</taxon>
        <taxon>Magnoliopsida</taxon>
        <taxon>Liliopsida</taxon>
        <taxon>Araceae</taxon>
        <taxon>Aroideae</taxon>
        <taxon>Colocasieae</taxon>
        <taxon>Colocasia</taxon>
    </lineage>
</organism>
<dbReference type="Proteomes" id="UP000652761">
    <property type="component" value="Unassembled WGS sequence"/>
</dbReference>
<dbReference type="PANTHER" id="PTHR34145:SF28">
    <property type="entry name" value="F-BOX DOMAIN-CONTAINING PROTEIN"/>
    <property type="match status" value="1"/>
</dbReference>
<dbReference type="PANTHER" id="PTHR34145">
    <property type="entry name" value="OS02G0105600 PROTEIN"/>
    <property type="match status" value="1"/>
</dbReference>
<dbReference type="SUPFAM" id="SSF81383">
    <property type="entry name" value="F-box domain"/>
    <property type="match status" value="1"/>
</dbReference>
<dbReference type="InterPro" id="IPR055357">
    <property type="entry name" value="LRR_At1g61320_AtMIF1"/>
</dbReference>
<dbReference type="SUPFAM" id="SSF52058">
    <property type="entry name" value="L domain-like"/>
    <property type="match status" value="1"/>
</dbReference>
<dbReference type="InterPro" id="IPR053781">
    <property type="entry name" value="F-box_AtFBL13-like"/>
</dbReference>
<gene>
    <name evidence="2" type="ORF">Taro_016966</name>
</gene>
<feature type="domain" description="F-box" evidence="1">
    <location>
        <begin position="35"/>
        <end position="79"/>
    </location>
</feature>
<dbReference type="InterPro" id="IPR001810">
    <property type="entry name" value="F-box_dom"/>
</dbReference>
<dbReference type="OrthoDB" id="673865at2759"/>
<sequence>MQCWGGEPLELHLLGTQIVGRPTMEKASSAGAGGDDRISELPDAILCHILSLMPTKAATQTSILSRRWRDLWQYIWRFSTTLDFTAEFAARQTPDEFVRNVNRYLELHRGKKIQRFLVSFDIDPWTDLDSIQWGHKWVEFAVARDVEELRLEFSSEVQKTYFCVDFEKWVSGFTVPHQVFDCMPLRVLGLVNCRLSLPPDISGLCSLRSLSLTRVDVTDDVLQSILSECGLLERLFLRDCVHFKSIKLTSPRIKLKQLVVVDCSALSDLEISASSLQSFLFYGDIWVYSSFSGVTNLADVFMCSINRESYWEVHHNYIDLLSVVPHVEILTVCTATLWAIDDLSLDYGEDLPPPLHHLRELQLLMDEMSMDYLSIICGFFAFFATPLLERLFIRLPLNPNDSSPTEATIEQPQVVHFNQLRVIKMYNFKGTRSEMELVTLLLEKAPSLESLVLVAPPKPSGAGDGTIGDGRDGPSPGLKLVDAMDMMILQGQVLALPRVWGAVQIVACENLEDDTKLRATHNEHTCEWMDFF</sequence>
<dbReference type="CDD" id="cd22160">
    <property type="entry name" value="F-box_AtFBL13-like"/>
    <property type="match status" value="1"/>
</dbReference>
<keyword evidence="3" id="KW-1185">Reference proteome</keyword>
<proteinExistence type="predicted"/>
<evidence type="ECO:0000313" key="2">
    <source>
        <dbReference type="EMBL" id="MQL84454.1"/>
    </source>
</evidence>
<reference evidence="2" key="1">
    <citation type="submission" date="2017-07" db="EMBL/GenBank/DDBJ databases">
        <title>Taro Niue Genome Assembly and Annotation.</title>
        <authorList>
            <person name="Atibalentja N."/>
            <person name="Keating K."/>
            <person name="Fields C.J."/>
        </authorList>
    </citation>
    <scope>NUCLEOTIDE SEQUENCE</scope>
    <source>
        <strain evidence="2">Niue_2</strain>
        <tissue evidence="2">Leaf</tissue>
    </source>
</reference>
<dbReference type="Gene3D" id="3.80.10.10">
    <property type="entry name" value="Ribonuclease Inhibitor"/>
    <property type="match status" value="1"/>
</dbReference>
<evidence type="ECO:0000313" key="3">
    <source>
        <dbReference type="Proteomes" id="UP000652761"/>
    </source>
</evidence>
<dbReference type="EMBL" id="NMUH01000763">
    <property type="protein sequence ID" value="MQL84454.1"/>
    <property type="molecule type" value="Genomic_DNA"/>
</dbReference>
<dbReference type="InterPro" id="IPR036047">
    <property type="entry name" value="F-box-like_dom_sf"/>
</dbReference>
<dbReference type="InterPro" id="IPR032675">
    <property type="entry name" value="LRR_dom_sf"/>
</dbReference>
<dbReference type="InterPro" id="IPR053772">
    <property type="entry name" value="At1g61320/At1g61330-like"/>
</dbReference>